<dbReference type="Gene3D" id="3.30.530.20">
    <property type="match status" value="1"/>
</dbReference>
<dbReference type="OrthoDB" id="9801773at2"/>
<accession>A0A554VR07</accession>
<gene>
    <name evidence="1" type="ORF">FOF46_02175</name>
</gene>
<reference evidence="1 2" key="1">
    <citation type="submission" date="2019-07" db="EMBL/GenBank/DDBJ databases">
        <title>The draft genome sequence of Aquimarina algiphila M91.</title>
        <authorList>
            <person name="Meng X."/>
        </authorList>
    </citation>
    <scope>NUCLEOTIDE SEQUENCE [LARGE SCALE GENOMIC DNA]</scope>
    <source>
        <strain evidence="1 2">M91</strain>
    </source>
</reference>
<organism evidence="1 2">
    <name type="scientific">Aquimarina algiphila</name>
    <dbReference type="NCBI Taxonomy" id="2047982"/>
    <lineage>
        <taxon>Bacteria</taxon>
        <taxon>Pseudomonadati</taxon>
        <taxon>Bacteroidota</taxon>
        <taxon>Flavobacteriia</taxon>
        <taxon>Flavobacteriales</taxon>
        <taxon>Flavobacteriaceae</taxon>
        <taxon>Aquimarina</taxon>
    </lineage>
</organism>
<protein>
    <submittedName>
        <fullName evidence="1">SRPBCC family protein</fullName>
    </submittedName>
</protein>
<evidence type="ECO:0000313" key="1">
    <source>
        <dbReference type="EMBL" id="TSE11054.1"/>
    </source>
</evidence>
<dbReference type="CDD" id="cd07820">
    <property type="entry name" value="SRPBCC_3"/>
    <property type="match status" value="1"/>
</dbReference>
<dbReference type="EMBL" id="VLNR01000003">
    <property type="protein sequence ID" value="TSE11054.1"/>
    <property type="molecule type" value="Genomic_DNA"/>
</dbReference>
<keyword evidence="2" id="KW-1185">Reference proteome</keyword>
<dbReference type="AlphaFoldDB" id="A0A554VR07"/>
<dbReference type="SUPFAM" id="SSF55961">
    <property type="entry name" value="Bet v1-like"/>
    <property type="match status" value="1"/>
</dbReference>
<sequence>MTTIHLTTKINAPIEKVFDLARSIDFHVESASKTKEKAISGRISGLIELNETVTWKGKHFGFYLKHQSLITAYNYPNHFTDQMVNGHFKSFRHQHIFNTTSSGTKMIDIIEYKVPLGFLGRILNSIAIKNHLTKFLLSRNRSIKLHLERKEI</sequence>
<proteinExistence type="predicted"/>
<name>A0A554VR07_9FLAO</name>
<comment type="caution">
    <text evidence="1">The sequence shown here is derived from an EMBL/GenBank/DDBJ whole genome shotgun (WGS) entry which is preliminary data.</text>
</comment>
<dbReference type="Proteomes" id="UP000318833">
    <property type="component" value="Unassembled WGS sequence"/>
</dbReference>
<dbReference type="InterPro" id="IPR023393">
    <property type="entry name" value="START-like_dom_sf"/>
</dbReference>
<evidence type="ECO:0000313" key="2">
    <source>
        <dbReference type="Proteomes" id="UP000318833"/>
    </source>
</evidence>
<dbReference type="RefSeq" id="WP_143915323.1">
    <property type="nucleotide sequence ID" value="NZ_CANLFO010000018.1"/>
</dbReference>